<feature type="compositionally biased region" description="Basic and acidic residues" evidence="2">
    <location>
        <begin position="77"/>
        <end position="92"/>
    </location>
</feature>
<sequence>MQAQSEFTAQNDHQESSDLGNDQQEQDMLDIDDDMINIGDDEVQENEDADKQPEQEQQQEIKGNQLDEEELLRRKKEKEAAEIDRLFQDFDPKNMPSFHNSESEDEEIKQDNNQIQKQQVKQGANNQQLVPQQNQEEEEDDQFELLCNQVEAEQVKDQRQKDVKKMQKKLQQKYENIKQEKLKKQETEMVLQAQGLKEKYTGLIFKNRLLNEEDVDIFTRAREFIPIETLDTTILEKDRIGENKKATIRSFFSIGVLVDVSGPFQSKSNKRYTILRVTDLVKYNMSAVKKELTKLYEGNPEGLKIAEKSFNSNGYKTIKLMAFEDAIGETTKIQQGTIVGLVNPKPMKATVEYGYSFCIDASASIFRIGYSQDFIYCPGKGNMTTSGFVNPNGVQSCKYFLNKSVEPICDIHRNMAEQRILERVRSHRNNMMSEAVDVNQVTKRLLIEERERRIGAFNNNGMRQFRKGGAGPKQHLSPKSQKILEIQKQKEKEQFDSFMKDRAGRAETKKIDFFNNIRCKETQMLGKGQPLVSQGENEKPTTKEVNKFMMPFNKQQSINMSSHRTQLQMLNQNTQSKESLSKPPVKEEDEDEFELEFVGGNKSLGDKGGIPASTAGFSLKNLLGGNLKNDKKSTFSEKFGNENNQIEANNAKRFRQNDIQ</sequence>
<feature type="coiled-coil region" evidence="1">
    <location>
        <begin position="156"/>
        <end position="187"/>
    </location>
</feature>
<dbReference type="OrthoDB" id="273123at2759"/>
<keyword evidence="1" id="KW-0175">Coiled coil</keyword>
<feature type="region of interest" description="Disordered" evidence="2">
    <location>
        <begin position="1"/>
        <end position="142"/>
    </location>
</feature>
<evidence type="ECO:0000256" key="1">
    <source>
        <dbReference type="SAM" id="Coils"/>
    </source>
</evidence>
<accession>A0A078A9K4</accession>
<reference evidence="3 4" key="1">
    <citation type="submission" date="2014-06" db="EMBL/GenBank/DDBJ databases">
        <authorList>
            <person name="Swart Estienne"/>
        </authorList>
    </citation>
    <scope>NUCLEOTIDE SEQUENCE [LARGE SCALE GENOMIC DNA]</scope>
    <source>
        <strain evidence="3 4">130c</strain>
    </source>
</reference>
<evidence type="ECO:0000313" key="3">
    <source>
        <dbReference type="EMBL" id="CDW78551.1"/>
    </source>
</evidence>
<evidence type="ECO:0000313" key="4">
    <source>
        <dbReference type="Proteomes" id="UP000039865"/>
    </source>
</evidence>
<dbReference type="PANTHER" id="PTHR13454:SF11">
    <property type="entry name" value="PROTEIN MCM10 HOMOLOG"/>
    <property type="match status" value="1"/>
</dbReference>
<feature type="region of interest" description="Disordered" evidence="2">
    <location>
        <begin position="634"/>
        <end position="660"/>
    </location>
</feature>
<organism evidence="3 4">
    <name type="scientific">Stylonychia lemnae</name>
    <name type="common">Ciliate</name>
    <dbReference type="NCBI Taxonomy" id="5949"/>
    <lineage>
        <taxon>Eukaryota</taxon>
        <taxon>Sar</taxon>
        <taxon>Alveolata</taxon>
        <taxon>Ciliophora</taxon>
        <taxon>Intramacronucleata</taxon>
        <taxon>Spirotrichea</taxon>
        <taxon>Stichotrichia</taxon>
        <taxon>Sporadotrichida</taxon>
        <taxon>Oxytrichidae</taxon>
        <taxon>Stylonychinae</taxon>
        <taxon>Stylonychia</taxon>
    </lineage>
</organism>
<dbReference type="EMBL" id="CCKQ01007194">
    <property type="protein sequence ID" value="CDW78551.1"/>
    <property type="molecule type" value="Genomic_DNA"/>
</dbReference>
<dbReference type="GO" id="GO:0043596">
    <property type="term" value="C:nuclear replication fork"/>
    <property type="evidence" value="ECO:0007669"/>
    <property type="project" value="TreeGrafter"/>
</dbReference>
<protein>
    <recommendedName>
        <fullName evidence="5">Zinc finger Mcm10/DnaG-type domain-containing protein</fullName>
    </recommendedName>
</protein>
<dbReference type="GO" id="GO:0006270">
    <property type="term" value="P:DNA replication initiation"/>
    <property type="evidence" value="ECO:0007669"/>
    <property type="project" value="InterPro"/>
</dbReference>
<keyword evidence="4" id="KW-1185">Reference proteome</keyword>
<dbReference type="GO" id="GO:0003697">
    <property type="term" value="F:single-stranded DNA binding"/>
    <property type="evidence" value="ECO:0007669"/>
    <property type="project" value="InterPro"/>
</dbReference>
<feature type="compositionally biased region" description="Polar residues" evidence="2">
    <location>
        <begin position="1"/>
        <end position="21"/>
    </location>
</feature>
<evidence type="ECO:0008006" key="5">
    <source>
        <dbReference type="Google" id="ProtNLM"/>
    </source>
</evidence>
<dbReference type="InParanoid" id="A0A078A9K4"/>
<dbReference type="Proteomes" id="UP000039865">
    <property type="component" value="Unassembled WGS sequence"/>
</dbReference>
<name>A0A078A9K4_STYLE</name>
<dbReference type="InterPro" id="IPR040184">
    <property type="entry name" value="Mcm10"/>
</dbReference>
<gene>
    <name evidence="3" type="primary">Contig13825.g14751</name>
    <name evidence="3" type="ORF">STYLEM_7531</name>
</gene>
<dbReference type="AlphaFoldDB" id="A0A078A9K4"/>
<proteinExistence type="predicted"/>
<feature type="compositionally biased region" description="Low complexity" evidence="2">
    <location>
        <begin position="111"/>
        <end position="122"/>
    </location>
</feature>
<feature type="compositionally biased region" description="Acidic residues" evidence="2">
    <location>
        <begin position="24"/>
        <end position="48"/>
    </location>
</feature>
<dbReference type="Gene3D" id="2.40.50.140">
    <property type="entry name" value="Nucleic acid-binding proteins"/>
    <property type="match status" value="1"/>
</dbReference>
<evidence type="ECO:0000256" key="2">
    <source>
        <dbReference type="SAM" id="MobiDB-lite"/>
    </source>
</evidence>
<dbReference type="PANTHER" id="PTHR13454">
    <property type="entry name" value="PROTEIN MCM10 HOMOLOG"/>
    <property type="match status" value="1"/>
</dbReference>
<dbReference type="GO" id="GO:0003688">
    <property type="term" value="F:DNA replication origin binding"/>
    <property type="evidence" value="ECO:0007669"/>
    <property type="project" value="TreeGrafter"/>
</dbReference>
<dbReference type="InterPro" id="IPR012340">
    <property type="entry name" value="NA-bd_OB-fold"/>
</dbReference>